<dbReference type="EMBL" id="JBBHJZ010000003">
    <property type="protein sequence ID" value="MEJ5978094.1"/>
    <property type="molecule type" value="Genomic_DNA"/>
</dbReference>
<dbReference type="Proteomes" id="UP001361239">
    <property type="component" value="Unassembled WGS sequence"/>
</dbReference>
<evidence type="ECO:0000313" key="2">
    <source>
        <dbReference type="Proteomes" id="UP001361239"/>
    </source>
</evidence>
<name>A0ABU8RZE0_9SPHN</name>
<dbReference type="RefSeq" id="WP_339588035.1">
    <property type="nucleotide sequence ID" value="NZ_JBBHJZ010000003.1"/>
</dbReference>
<accession>A0ABU8RZE0</accession>
<reference evidence="1 2" key="1">
    <citation type="submission" date="2024-03" db="EMBL/GenBank/DDBJ databases">
        <authorList>
            <person name="Jo J.-H."/>
        </authorList>
    </citation>
    <scope>NUCLEOTIDE SEQUENCE [LARGE SCALE GENOMIC DNA]</scope>
    <source>
        <strain evidence="1 2">PS1R-30</strain>
    </source>
</reference>
<gene>
    <name evidence="1" type="ORF">WG901_15690</name>
</gene>
<sequence>MSGYVLRRLEPHFAEILSRYEAGEPFEAIAADHACAGSTVRRLLLGHGVILRPEKWRLKARV</sequence>
<protein>
    <recommendedName>
        <fullName evidence="3">Transposase</fullName>
    </recommendedName>
</protein>
<evidence type="ECO:0008006" key="3">
    <source>
        <dbReference type="Google" id="ProtNLM"/>
    </source>
</evidence>
<keyword evidence="2" id="KW-1185">Reference proteome</keyword>
<evidence type="ECO:0000313" key="1">
    <source>
        <dbReference type="EMBL" id="MEJ5978094.1"/>
    </source>
</evidence>
<comment type="caution">
    <text evidence="1">The sequence shown here is derived from an EMBL/GenBank/DDBJ whole genome shotgun (WGS) entry which is preliminary data.</text>
</comment>
<organism evidence="1 2">
    <name type="scientific">Novosphingobium anseongense</name>
    <dbReference type="NCBI Taxonomy" id="3133436"/>
    <lineage>
        <taxon>Bacteria</taxon>
        <taxon>Pseudomonadati</taxon>
        <taxon>Pseudomonadota</taxon>
        <taxon>Alphaproteobacteria</taxon>
        <taxon>Sphingomonadales</taxon>
        <taxon>Sphingomonadaceae</taxon>
        <taxon>Novosphingobium</taxon>
    </lineage>
</organism>
<proteinExistence type="predicted"/>